<evidence type="ECO:0000313" key="3">
    <source>
        <dbReference type="Proteomes" id="UP000800097"/>
    </source>
</evidence>
<dbReference type="InterPro" id="IPR004360">
    <property type="entry name" value="Glyas_Fos-R_dOase_dom"/>
</dbReference>
<evidence type="ECO:0000313" key="2">
    <source>
        <dbReference type="EMBL" id="KAF2277626.1"/>
    </source>
</evidence>
<reference evidence="2" key="1">
    <citation type="journal article" date="2020" name="Stud. Mycol.">
        <title>101 Dothideomycetes genomes: a test case for predicting lifestyles and emergence of pathogens.</title>
        <authorList>
            <person name="Haridas S."/>
            <person name="Albert R."/>
            <person name="Binder M."/>
            <person name="Bloem J."/>
            <person name="Labutti K."/>
            <person name="Salamov A."/>
            <person name="Andreopoulos B."/>
            <person name="Baker S."/>
            <person name="Barry K."/>
            <person name="Bills G."/>
            <person name="Bluhm B."/>
            <person name="Cannon C."/>
            <person name="Castanera R."/>
            <person name="Culley D."/>
            <person name="Daum C."/>
            <person name="Ezra D."/>
            <person name="Gonzalez J."/>
            <person name="Henrissat B."/>
            <person name="Kuo A."/>
            <person name="Liang C."/>
            <person name="Lipzen A."/>
            <person name="Lutzoni F."/>
            <person name="Magnuson J."/>
            <person name="Mondo S."/>
            <person name="Nolan M."/>
            <person name="Ohm R."/>
            <person name="Pangilinan J."/>
            <person name="Park H.-J."/>
            <person name="Ramirez L."/>
            <person name="Alfaro M."/>
            <person name="Sun H."/>
            <person name="Tritt A."/>
            <person name="Yoshinaga Y."/>
            <person name="Zwiers L.-H."/>
            <person name="Turgeon B."/>
            <person name="Goodwin S."/>
            <person name="Spatafora J."/>
            <person name="Crous P."/>
            <person name="Grigoriev I."/>
        </authorList>
    </citation>
    <scope>NUCLEOTIDE SEQUENCE</scope>
    <source>
        <strain evidence="2">CBS 379.55</strain>
    </source>
</reference>
<dbReference type="PANTHER" id="PTHR36503:SF2">
    <property type="entry name" value="BLR2408 PROTEIN"/>
    <property type="match status" value="1"/>
</dbReference>
<name>A0A6A6JPM2_WESOR</name>
<protein>
    <recommendedName>
        <fullName evidence="1">VOC domain-containing protein</fullName>
    </recommendedName>
</protein>
<dbReference type="GeneID" id="54554012"/>
<sequence>MAFKPFIVVTLAVESLKVSVPFYEALGFRRHEQMGDESARYMMLSEQIGVYLTAAIVEQLPLLISRHPHLPEHLPIPNPALIIALARENPTFKRFIPSSKSIVNAHAATETFLSILVEKREDVDRVVDLALERGGKKYPTSLGKIDRLYTRGIEDPDGHIWQVGWMGELLDRRRKGEGGEGV</sequence>
<dbReference type="RefSeq" id="XP_033655165.1">
    <property type="nucleotide sequence ID" value="XM_033800837.1"/>
</dbReference>
<dbReference type="Gene3D" id="3.10.180.10">
    <property type="entry name" value="2,3-Dihydroxybiphenyl 1,2-Dioxygenase, domain 1"/>
    <property type="match status" value="2"/>
</dbReference>
<dbReference type="EMBL" id="ML986490">
    <property type="protein sequence ID" value="KAF2277626.1"/>
    <property type="molecule type" value="Genomic_DNA"/>
</dbReference>
<dbReference type="Proteomes" id="UP000800097">
    <property type="component" value="Unassembled WGS sequence"/>
</dbReference>
<dbReference type="PROSITE" id="PS51819">
    <property type="entry name" value="VOC"/>
    <property type="match status" value="1"/>
</dbReference>
<gene>
    <name evidence="2" type="ORF">EI97DRAFT_457621</name>
</gene>
<dbReference type="AlphaFoldDB" id="A0A6A6JPM2"/>
<dbReference type="OrthoDB" id="4181370at2759"/>
<feature type="domain" description="VOC" evidence="1">
    <location>
        <begin position="5"/>
        <end position="166"/>
    </location>
</feature>
<dbReference type="InterPro" id="IPR029068">
    <property type="entry name" value="Glyas_Bleomycin-R_OHBP_Dase"/>
</dbReference>
<evidence type="ECO:0000259" key="1">
    <source>
        <dbReference type="PROSITE" id="PS51819"/>
    </source>
</evidence>
<dbReference type="SUPFAM" id="SSF54593">
    <property type="entry name" value="Glyoxalase/Bleomycin resistance protein/Dihydroxybiphenyl dioxygenase"/>
    <property type="match status" value="1"/>
</dbReference>
<keyword evidence="3" id="KW-1185">Reference proteome</keyword>
<organism evidence="2 3">
    <name type="scientific">Westerdykella ornata</name>
    <dbReference type="NCBI Taxonomy" id="318751"/>
    <lineage>
        <taxon>Eukaryota</taxon>
        <taxon>Fungi</taxon>
        <taxon>Dikarya</taxon>
        <taxon>Ascomycota</taxon>
        <taxon>Pezizomycotina</taxon>
        <taxon>Dothideomycetes</taxon>
        <taxon>Pleosporomycetidae</taxon>
        <taxon>Pleosporales</taxon>
        <taxon>Sporormiaceae</taxon>
        <taxon>Westerdykella</taxon>
    </lineage>
</organism>
<dbReference type="PANTHER" id="PTHR36503">
    <property type="entry name" value="BLR2520 PROTEIN"/>
    <property type="match status" value="1"/>
</dbReference>
<dbReference type="InterPro" id="IPR037523">
    <property type="entry name" value="VOC_core"/>
</dbReference>
<proteinExistence type="predicted"/>
<dbReference type="Pfam" id="PF00903">
    <property type="entry name" value="Glyoxalase"/>
    <property type="match status" value="1"/>
</dbReference>
<accession>A0A6A6JPM2</accession>